<dbReference type="NCBIfam" id="TIGR01783">
    <property type="entry name" value="TonB-siderophor"/>
    <property type="match status" value="1"/>
</dbReference>
<keyword evidence="3 10" id="KW-0813">Transport</keyword>
<comment type="caution">
    <text evidence="15">The sequence shown here is derived from an EMBL/GenBank/DDBJ whole genome shotgun (WGS) entry which is preliminary data.</text>
</comment>
<protein>
    <submittedName>
        <fullName evidence="15">TonB-dependent siderophore receptor</fullName>
    </submittedName>
</protein>
<evidence type="ECO:0000256" key="3">
    <source>
        <dbReference type="ARBA" id="ARBA00022448"/>
    </source>
</evidence>
<evidence type="ECO:0000256" key="7">
    <source>
        <dbReference type="ARBA" id="ARBA00023136"/>
    </source>
</evidence>
<dbReference type="GO" id="GO:0038023">
    <property type="term" value="F:signaling receptor activity"/>
    <property type="evidence" value="ECO:0007669"/>
    <property type="project" value="InterPro"/>
</dbReference>
<dbReference type="GO" id="GO:0015344">
    <property type="term" value="F:siderophore uptake transmembrane transporter activity"/>
    <property type="evidence" value="ECO:0007669"/>
    <property type="project" value="TreeGrafter"/>
</dbReference>
<sequence length="704" mass="78312">MTPVNTALFFTLVATAGSSFSFNATATDAVSTEQAAIEHISVRHKQAYRGDVPFRLQPQALETLSLEMLTDNGISGFQQALDLSGSIARQNNGGGLWDSFSIRGFPGNENMPSGYLVNGFNAGRGFSGNRDLSNIEYIEIMKGPGSALFGRSEPGGTVNIITKKPQFVPQGYLQLAAGKFDQYRLEGDYTSAVNDKLAFRINGAVQDYGSFRDYVGNEKTVFTPSLSYLVNENTTLNYEFEYLQQQQLFDRGVVVLNNNLKTLPRSRYLGEPDDGPTKVDASGHQLTLDTRLWQDWTLLAGLGYRESALEGYSSDAELAAGRQSLLSDGETLTRQRRYRDYDSEDLTLRLELSGNVQLAGFQHHLLLGADAYDYSLYTRLDRYRGAAGSYSLNMYQPVYGQQQPQPVNLYINDETQHGVGVYLQDHIDLAEHWHLSAGVRFDRISQKLTELVSAVASRQQFSRLSPRLGLVYEYNAALTFYSNYSEGFVPLSGTDFNRTMFEPEESESLELGAKFSVGNTQGTLALFDAKKSNILTSDPLNATFQATLGKARSRGIELDLHSHVSDSLYVDFSYALMDTRTVGEALNADWGSLVPDGSRLVNVPKHNASLVLTQLLQLAGKDSKAGLRLRYVSRRLGDSVNPDYRLPSFTLVSLFTSIQLSEQLSAQLNINNLFDRHYVHNSYNQLWTVPGEPLSYQASVRYQF</sequence>
<dbReference type="RefSeq" id="WP_173500015.1">
    <property type="nucleotide sequence ID" value="NZ_JABSOD010000003.1"/>
</dbReference>
<evidence type="ECO:0000256" key="1">
    <source>
        <dbReference type="ARBA" id="ARBA00004571"/>
    </source>
</evidence>
<evidence type="ECO:0000256" key="9">
    <source>
        <dbReference type="ARBA" id="ARBA00023237"/>
    </source>
</evidence>
<dbReference type="SUPFAM" id="SSF56935">
    <property type="entry name" value="Porins"/>
    <property type="match status" value="1"/>
</dbReference>
<evidence type="ECO:0000256" key="11">
    <source>
        <dbReference type="RuleBase" id="RU003357"/>
    </source>
</evidence>
<evidence type="ECO:0000256" key="5">
    <source>
        <dbReference type="ARBA" id="ARBA00022692"/>
    </source>
</evidence>
<dbReference type="Pfam" id="PF00593">
    <property type="entry name" value="TonB_dep_Rec_b-barrel"/>
    <property type="match status" value="1"/>
</dbReference>
<evidence type="ECO:0000256" key="10">
    <source>
        <dbReference type="PROSITE-ProRule" id="PRU01360"/>
    </source>
</evidence>
<keyword evidence="9 10" id="KW-0998">Cell outer membrane</keyword>
<dbReference type="PANTHER" id="PTHR32552:SF90">
    <property type="entry name" value="METAL-PSEUDOPALINE RECEPTOR CNTO"/>
    <property type="match status" value="1"/>
</dbReference>
<evidence type="ECO:0000256" key="2">
    <source>
        <dbReference type="ARBA" id="ARBA00009810"/>
    </source>
</evidence>
<organism evidence="15 16">
    <name type="scientific">Rheinheimera lutimaris</name>
    <dbReference type="NCBI Taxonomy" id="2740584"/>
    <lineage>
        <taxon>Bacteria</taxon>
        <taxon>Pseudomonadati</taxon>
        <taxon>Pseudomonadota</taxon>
        <taxon>Gammaproteobacteria</taxon>
        <taxon>Chromatiales</taxon>
        <taxon>Chromatiaceae</taxon>
        <taxon>Rheinheimera</taxon>
    </lineage>
</organism>
<keyword evidence="12" id="KW-0732">Signal</keyword>
<dbReference type="PANTHER" id="PTHR32552">
    <property type="entry name" value="FERRICHROME IRON RECEPTOR-RELATED"/>
    <property type="match status" value="1"/>
</dbReference>
<evidence type="ECO:0000313" key="16">
    <source>
        <dbReference type="Proteomes" id="UP000523161"/>
    </source>
</evidence>
<keyword evidence="5 10" id="KW-0812">Transmembrane</keyword>
<keyword evidence="7 10" id="KW-0472">Membrane</keyword>
<evidence type="ECO:0000256" key="8">
    <source>
        <dbReference type="ARBA" id="ARBA00023170"/>
    </source>
</evidence>
<dbReference type="FunFam" id="2.40.170.20:FF:000005">
    <property type="entry name" value="TonB-dependent siderophore receptor"/>
    <property type="match status" value="1"/>
</dbReference>
<keyword evidence="16" id="KW-1185">Reference proteome</keyword>
<feature type="chain" id="PRO_5031286288" evidence="12">
    <location>
        <begin position="27"/>
        <end position="704"/>
    </location>
</feature>
<dbReference type="PROSITE" id="PS52016">
    <property type="entry name" value="TONB_DEPENDENT_REC_3"/>
    <property type="match status" value="1"/>
</dbReference>
<dbReference type="GO" id="GO:0015891">
    <property type="term" value="P:siderophore transport"/>
    <property type="evidence" value="ECO:0007669"/>
    <property type="project" value="InterPro"/>
</dbReference>
<evidence type="ECO:0000259" key="13">
    <source>
        <dbReference type="Pfam" id="PF00593"/>
    </source>
</evidence>
<feature type="domain" description="TonB-dependent receptor-like beta-barrel" evidence="13">
    <location>
        <begin position="229"/>
        <end position="673"/>
    </location>
</feature>
<dbReference type="InterPro" id="IPR036942">
    <property type="entry name" value="Beta-barrel_TonB_sf"/>
</dbReference>
<comment type="similarity">
    <text evidence="2 10 11">Belongs to the TonB-dependent receptor family.</text>
</comment>
<dbReference type="InterPro" id="IPR010105">
    <property type="entry name" value="TonB_sidphr_rcpt"/>
</dbReference>
<keyword evidence="8 15" id="KW-0675">Receptor</keyword>
<gene>
    <name evidence="15" type="ORF">HRH59_04165</name>
</gene>
<dbReference type="GO" id="GO:0009279">
    <property type="term" value="C:cell outer membrane"/>
    <property type="evidence" value="ECO:0007669"/>
    <property type="project" value="UniProtKB-SubCell"/>
</dbReference>
<dbReference type="CDD" id="cd01347">
    <property type="entry name" value="ligand_gated_channel"/>
    <property type="match status" value="1"/>
</dbReference>
<accession>A0A7Y5APW3</accession>
<dbReference type="EMBL" id="JABSOD010000003">
    <property type="protein sequence ID" value="NRQ41766.1"/>
    <property type="molecule type" value="Genomic_DNA"/>
</dbReference>
<dbReference type="Pfam" id="PF07715">
    <property type="entry name" value="Plug"/>
    <property type="match status" value="1"/>
</dbReference>
<reference evidence="15 16" key="1">
    <citation type="submission" date="2020-06" db="EMBL/GenBank/DDBJ databases">
        <title>Rheinheimera sp. nov., a marine bacterium isolated from coastal.</title>
        <authorList>
            <person name="Yu Q."/>
            <person name="Qi Y."/>
            <person name="Pu J."/>
        </authorList>
    </citation>
    <scope>NUCLEOTIDE SEQUENCE [LARGE SCALE GENOMIC DNA]</scope>
    <source>
        <strain evidence="15 16">YQF-2</strain>
    </source>
</reference>
<dbReference type="InterPro" id="IPR000531">
    <property type="entry name" value="Beta-barrel_TonB"/>
</dbReference>
<dbReference type="InterPro" id="IPR039426">
    <property type="entry name" value="TonB-dep_rcpt-like"/>
</dbReference>
<dbReference type="InterPro" id="IPR037066">
    <property type="entry name" value="Plug_dom_sf"/>
</dbReference>
<proteinExistence type="inferred from homology"/>
<evidence type="ECO:0000256" key="4">
    <source>
        <dbReference type="ARBA" id="ARBA00022452"/>
    </source>
</evidence>
<evidence type="ECO:0000259" key="14">
    <source>
        <dbReference type="Pfam" id="PF07715"/>
    </source>
</evidence>
<evidence type="ECO:0000256" key="12">
    <source>
        <dbReference type="SAM" id="SignalP"/>
    </source>
</evidence>
<dbReference type="AlphaFoldDB" id="A0A7Y5APW3"/>
<dbReference type="Gene3D" id="2.40.170.20">
    <property type="entry name" value="TonB-dependent receptor, beta-barrel domain"/>
    <property type="match status" value="1"/>
</dbReference>
<dbReference type="Proteomes" id="UP000523161">
    <property type="component" value="Unassembled WGS sequence"/>
</dbReference>
<keyword evidence="6 11" id="KW-0798">TonB box</keyword>
<name>A0A7Y5APW3_9GAMM</name>
<feature type="signal peptide" evidence="12">
    <location>
        <begin position="1"/>
        <end position="26"/>
    </location>
</feature>
<evidence type="ECO:0000256" key="6">
    <source>
        <dbReference type="ARBA" id="ARBA00023077"/>
    </source>
</evidence>
<dbReference type="Gene3D" id="2.170.130.10">
    <property type="entry name" value="TonB-dependent receptor, plug domain"/>
    <property type="match status" value="1"/>
</dbReference>
<feature type="domain" description="TonB-dependent receptor plug" evidence="14">
    <location>
        <begin position="57"/>
        <end position="157"/>
    </location>
</feature>
<comment type="subcellular location">
    <subcellularLocation>
        <location evidence="1 10">Cell outer membrane</location>
        <topology evidence="1 10">Multi-pass membrane protein</topology>
    </subcellularLocation>
</comment>
<evidence type="ECO:0000313" key="15">
    <source>
        <dbReference type="EMBL" id="NRQ41766.1"/>
    </source>
</evidence>
<keyword evidence="4 10" id="KW-1134">Transmembrane beta strand</keyword>
<dbReference type="InterPro" id="IPR012910">
    <property type="entry name" value="Plug_dom"/>
</dbReference>